<dbReference type="InterPro" id="IPR036188">
    <property type="entry name" value="FAD/NAD-bd_sf"/>
</dbReference>
<proteinExistence type="inferred from homology"/>
<dbReference type="eggNOG" id="COG2072">
    <property type="taxonomic scope" value="Bacteria"/>
</dbReference>
<dbReference type="Pfam" id="PF13738">
    <property type="entry name" value="Pyr_redox_3"/>
    <property type="match status" value="1"/>
</dbReference>
<keyword evidence="9" id="KW-1185">Reference proteome</keyword>
<comment type="cofactor">
    <cofactor evidence="1">
        <name>FAD</name>
        <dbReference type="ChEBI" id="CHEBI:57692"/>
    </cofactor>
</comment>
<dbReference type="EMBL" id="ARYH01000001">
    <property type="protein sequence ID" value="KCZ85680.1"/>
    <property type="molecule type" value="Genomic_DNA"/>
</dbReference>
<keyword evidence="4" id="KW-0274">FAD</keyword>
<evidence type="ECO:0000256" key="6">
    <source>
        <dbReference type="ARBA" id="ARBA00023002"/>
    </source>
</evidence>
<reference evidence="8 9" key="1">
    <citation type="journal article" date="2014" name="Antonie Van Leeuwenhoek">
        <title>Hyphomonas beringensis sp. nov. and Hyphomonas chukchiensis sp. nov., isolated from surface seawater of the Bering Sea and Chukchi Sea.</title>
        <authorList>
            <person name="Li C."/>
            <person name="Lai Q."/>
            <person name="Li G."/>
            <person name="Dong C."/>
            <person name="Wang J."/>
            <person name="Liao Y."/>
            <person name="Shao Z."/>
        </authorList>
    </citation>
    <scope>NUCLEOTIDE SEQUENCE [LARGE SCALE GENOMIC DNA]</scope>
    <source>
        <strain evidence="8 9">MHS-3</strain>
    </source>
</reference>
<keyword evidence="3" id="KW-0285">Flavoprotein</keyword>
<evidence type="ECO:0000256" key="5">
    <source>
        <dbReference type="ARBA" id="ARBA00022857"/>
    </source>
</evidence>
<dbReference type="PANTHER" id="PTHR43098">
    <property type="entry name" value="L-ORNITHINE N(5)-MONOOXYGENASE-RELATED"/>
    <property type="match status" value="1"/>
</dbReference>
<keyword evidence="6" id="KW-0560">Oxidoreductase</keyword>
<comment type="caution">
    <text evidence="8">The sequence shown here is derived from an EMBL/GenBank/DDBJ whole genome shotgun (WGS) entry which is preliminary data.</text>
</comment>
<gene>
    <name evidence="8" type="ORF">HAD_08345</name>
</gene>
<evidence type="ECO:0000313" key="9">
    <source>
        <dbReference type="Proteomes" id="UP000027446"/>
    </source>
</evidence>
<comment type="similarity">
    <text evidence="2">Belongs to the FAD-binding monooxygenase family.</text>
</comment>
<keyword evidence="5" id="KW-0521">NADP</keyword>
<dbReference type="PATRIC" id="fig|1280949.3.peg.1701"/>
<evidence type="ECO:0000256" key="4">
    <source>
        <dbReference type="ARBA" id="ARBA00022827"/>
    </source>
</evidence>
<dbReference type="Gene3D" id="3.50.50.60">
    <property type="entry name" value="FAD/NAD(P)-binding domain"/>
    <property type="match status" value="2"/>
</dbReference>
<evidence type="ECO:0000256" key="1">
    <source>
        <dbReference type="ARBA" id="ARBA00001974"/>
    </source>
</evidence>
<evidence type="ECO:0000256" key="7">
    <source>
        <dbReference type="ARBA" id="ARBA00023033"/>
    </source>
</evidence>
<evidence type="ECO:0000313" key="8">
    <source>
        <dbReference type="EMBL" id="KCZ85680.1"/>
    </source>
</evidence>
<dbReference type="RefSeq" id="WP_035570476.1">
    <property type="nucleotide sequence ID" value="NZ_ARYH01000001.1"/>
</dbReference>
<dbReference type="SUPFAM" id="SSF51905">
    <property type="entry name" value="FAD/NAD(P)-binding domain"/>
    <property type="match status" value="3"/>
</dbReference>
<dbReference type="GO" id="GO:0004497">
    <property type="term" value="F:monooxygenase activity"/>
    <property type="evidence" value="ECO:0007669"/>
    <property type="project" value="UniProtKB-KW"/>
</dbReference>
<protein>
    <submittedName>
        <fullName evidence="8">FAD dependent oxidoreductase</fullName>
    </submittedName>
</protein>
<evidence type="ECO:0000256" key="2">
    <source>
        <dbReference type="ARBA" id="ARBA00010139"/>
    </source>
</evidence>
<keyword evidence="7" id="KW-0503">Monooxygenase</keyword>
<accession>A0A069E603</accession>
<dbReference type="Proteomes" id="UP000027446">
    <property type="component" value="Unassembled WGS sequence"/>
</dbReference>
<dbReference type="OrthoDB" id="312624at2"/>
<dbReference type="AlphaFoldDB" id="A0A069E603"/>
<dbReference type="STRING" id="1280949.HAD_08345"/>
<evidence type="ECO:0000256" key="3">
    <source>
        <dbReference type="ARBA" id="ARBA00022630"/>
    </source>
</evidence>
<name>A0A069E603_9PROT</name>
<organism evidence="8 9">
    <name type="scientific">Hyphomonas adhaerens MHS-3</name>
    <dbReference type="NCBI Taxonomy" id="1280949"/>
    <lineage>
        <taxon>Bacteria</taxon>
        <taxon>Pseudomonadati</taxon>
        <taxon>Pseudomonadota</taxon>
        <taxon>Alphaproteobacteria</taxon>
        <taxon>Hyphomonadales</taxon>
        <taxon>Hyphomonadaceae</taxon>
        <taxon>Hyphomonas</taxon>
    </lineage>
</organism>
<dbReference type="InterPro" id="IPR050775">
    <property type="entry name" value="FAD-binding_Monooxygenases"/>
</dbReference>
<dbReference type="PANTHER" id="PTHR43098:SF3">
    <property type="entry name" value="L-ORNITHINE N(5)-MONOOXYGENASE-RELATED"/>
    <property type="match status" value="1"/>
</dbReference>
<sequence>MSDSKGTDAGKAPAKTTKYDAVIVGAGFAGMYMLHRLRGMGLNAHVFEAGSDVGGTWFWNRYPGARVDIESQEYSFSFSKDLEEEWQWTERYAPQGELLDYANHIADRFDLRRDISFNTRVESARYDDQSGLWRIMTDQGETIEARYCVMATGCLSAAKTPDIPGAGNFKGETLSTATWPDDTDLTGKRVGIIGTGSSGIQTITTIAPQVEELYVFQRTPNYSVPAHNRPLDPSVREDWLANREDYRQQQRESGIGIVALEAGEDLALEQSEEDRQREFERRWAKGGFCVGAPYADTGVDPAANKLLADFVAGKIRGIVKDPHTADLLIPKTYPFGTKRLVVDTGYFEVYNQDNVHLIDLNETPIETITETGLRTSERDYEFDTLIYAIGFDAMTGALDRIDIRGRDGLKLKDKWAAGPLTYLGLTVSGFPNMFMITGPGSPSVLSNMIVSIEQHVDWIADCIHDMGERQLTVVEATPEAEAEWVAHVNEIADTTLYPQANSWYLGANVPGKPRVFMPYVGGVGVYREVCDEVAANGYKGFTLSRAPAEAS</sequence>